<proteinExistence type="inferred from homology"/>
<dbReference type="PANTHER" id="PTHR30349:SF41">
    <property type="entry name" value="INTEGRASE_RECOMBINASE PROTEIN MJ0367-RELATED"/>
    <property type="match status" value="1"/>
</dbReference>
<evidence type="ECO:0000313" key="7">
    <source>
        <dbReference type="EMBL" id="CDX49159.1"/>
    </source>
</evidence>
<evidence type="ECO:0000256" key="5">
    <source>
        <dbReference type="SAM" id="MobiDB-lite"/>
    </source>
</evidence>
<name>A0A0K2VMN4_MESPL</name>
<evidence type="ECO:0000256" key="4">
    <source>
        <dbReference type="ARBA" id="ARBA00023172"/>
    </source>
</evidence>
<feature type="region of interest" description="Disordered" evidence="5">
    <location>
        <begin position="348"/>
        <end position="371"/>
    </location>
</feature>
<keyword evidence="4" id="KW-0233">DNA recombination</keyword>
<comment type="similarity">
    <text evidence="1">Belongs to the 'phage' integrase family.</text>
</comment>
<dbReference type="SUPFAM" id="SSF56349">
    <property type="entry name" value="DNA breaking-rejoining enzymes"/>
    <property type="match status" value="1"/>
</dbReference>
<dbReference type="CDD" id="cd00397">
    <property type="entry name" value="DNA_BRE_C"/>
    <property type="match status" value="1"/>
</dbReference>
<dbReference type="Proteomes" id="UP000182888">
    <property type="component" value="Unassembled WGS sequence"/>
</dbReference>
<evidence type="ECO:0000259" key="6">
    <source>
        <dbReference type="PROSITE" id="PS51898"/>
    </source>
</evidence>
<dbReference type="AlphaFoldDB" id="A0A0K2VMN4"/>
<protein>
    <recommendedName>
        <fullName evidence="6">Tyr recombinase domain-containing protein</fullName>
    </recommendedName>
</protein>
<dbReference type="GO" id="GO:0006310">
    <property type="term" value="P:DNA recombination"/>
    <property type="evidence" value="ECO:0007669"/>
    <property type="project" value="UniProtKB-KW"/>
</dbReference>
<accession>A0A0K2VMN4</accession>
<reference evidence="8" key="1">
    <citation type="submission" date="2014-08" db="EMBL/GenBank/DDBJ databases">
        <authorList>
            <person name="Edwards T."/>
        </authorList>
    </citation>
    <scope>NUCLEOTIDE SEQUENCE [LARGE SCALE GENOMIC DNA]</scope>
</reference>
<dbReference type="EMBL" id="CCND01000001">
    <property type="protein sequence ID" value="CDX49159.1"/>
    <property type="molecule type" value="Genomic_DNA"/>
</dbReference>
<dbReference type="InterPro" id="IPR002104">
    <property type="entry name" value="Integrase_catalytic"/>
</dbReference>
<keyword evidence="3" id="KW-0238">DNA-binding</keyword>
<sequence>MPLELYERDGWWWFKGRIDRIPGGKYYRQSSGVPVTAPERDAQAAVAAFELKEIKRDLVGDERALTFADAVLLYPANPMEAGDLAKILPHLEDRACASIMPQEVRNLGTLLYPMGSTDTWQRHVVTPVRAVINNAHDLGKCPPIRIKAYPKAERLKQDRARGKKSRVEKTPGSWEWLLAFRTKANRYQAAMAHFMFVTGARIGQAVALKPADLDLQNARVWMPEAKGMEAQWVDIPMDLVVELANLPPRRPRKGPHGKTRVKEARVFGYANKDGVYKAWKTACKNAGISEIMPHAAGRHGFGTEMLVRQKLDPRTVANAGRWADLALMQRTYTHAEDTKDKVQAALRTGRVQATKATAAKARGSKRKSASG</sequence>
<organism evidence="7 8">
    <name type="scientific">Mesorhizobium plurifarium</name>
    <dbReference type="NCBI Taxonomy" id="69974"/>
    <lineage>
        <taxon>Bacteria</taxon>
        <taxon>Pseudomonadati</taxon>
        <taxon>Pseudomonadota</taxon>
        <taxon>Alphaproteobacteria</taxon>
        <taxon>Hyphomicrobiales</taxon>
        <taxon>Phyllobacteriaceae</taxon>
        <taxon>Mesorhizobium</taxon>
    </lineage>
</organism>
<dbReference type="PANTHER" id="PTHR30349">
    <property type="entry name" value="PHAGE INTEGRASE-RELATED"/>
    <property type="match status" value="1"/>
</dbReference>
<feature type="compositionally biased region" description="Basic residues" evidence="5">
    <location>
        <begin position="362"/>
        <end position="371"/>
    </location>
</feature>
<dbReference type="Gene3D" id="1.10.443.10">
    <property type="entry name" value="Intergrase catalytic core"/>
    <property type="match status" value="1"/>
</dbReference>
<dbReference type="Pfam" id="PF00589">
    <property type="entry name" value="Phage_integrase"/>
    <property type="match status" value="1"/>
</dbReference>
<dbReference type="GO" id="GO:0003677">
    <property type="term" value="F:DNA binding"/>
    <property type="evidence" value="ECO:0007669"/>
    <property type="project" value="UniProtKB-KW"/>
</dbReference>
<gene>
    <name evidence="7" type="ORF">MPL1032_10220</name>
</gene>
<evidence type="ECO:0000256" key="2">
    <source>
        <dbReference type="ARBA" id="ARBA00022908"/>
    </source>
</evidence>
<evidence type="ECO:0000256" key="3">
    <source>
        <dbReference type="ARBA" id="ARBA00023125"/>
    </source>
</evidence>
<dbReference type="GO" id="GO:0015074">
    <property type="term" value="P:DNA integration"/>
    <property type="evidence" value="ECO:0007669"/>
    <property type="project" value="UniProtKB-KW"/>
</dbReference>
<keyword evidence="2" id="KW-0229">DNA integration</keyword>
<feature type="domain" description="Tyr recombinase" evidence="6">
    <location>
        <begin position="167"/>
        <end position="346"/>
    </location>
</feature>
<dbReference type="InterPro" id="IPR050090">
    <property type="entry name" value="Tyrosine_recombinase_XerCD"/>
</dbReference>
<evidence type="ECO:0000313" key="8">
    <source>
        <dbReference type="Proteomes" id="UP000182888"/>
    </source>
</evidence>
<dbReference type="InterPro" id="IPR013762">
    <property type="entry name" value="Integrase-like_cat_sf"/>
</dbReference>
<evidence type="ECO:0000256" key="1">
    <source>
        <dbReference type="ARBA" id="ARBA00008857"/>
    </source>
</evidence>
<dbReference type="PROSITE" id="PS51898">
    <property type="entry name" value="TYR_RECOMBINASE"/>
    <property type="match status" value="1"/>
</dbReference>
<dbReference type="InterPro" id="IPR011010">
    <property type="entry name" value="DNA_brk_join_enz"/>
</dbReference>